<feature type="region of interest" description="Disordered" evidence="5">
    <location>
        <begin position="454"/>
        <end position="473"/>
    </location>
</feature>
<evidence type="ECO:0000313" key="8">
    <source>
        <dbReference type="Proteomes" id="UP000054007"/>
    </source>
</evidence>
<accession>A0A0D7B722</accession>
<organism evidence="7 8">
    <name type="scientific">Cylindrobasidium torrendii FP15055 ss-10</name>
    <dbReference type="NCBI Taxonomy" id="1314674"/>
    <lineage>
        <taxon>Eukaryota</taxon>
        <taxon>Fungi</taxon>
        <taxon>Dikarya</taxon>
        <taxon>Basidiomycota</taxon>
        <taxon>Agaricomycotina</taxon>
        <taxon>Agaricomycetes</taxon>
        <taxon>Agaricomycetidae</taxon>
        <taxon>Agaricales</taxon>
        <taxon>Marasmiineae</taxon>
        <taxon>Physalacriaceae</taxon>
        <taxon>Cylindrobasidium</taxon>
    </lineage>
</organism>
<evidence type="ECO:0000256" key="2">
    <source>
        <dbReference type="ARBA" id="ARBA00022763"/>
    </source>
</evidence>
<feature type="compositionally biased region" description="Basic and acidic residues" evidence="5">
    <location>
        <begin position="236"/>
        <end position="279"/>
    </location>
</feature>
<feature type="compositionally biased region" description="Low complexity" evidence="5">
    <location>
        <begin position="608"/>
        <end position="628"/>
    </location>
</feature>
<dbReference type="GO" id="GO:0005634">
    <property type="term" value="C:nucleus"/>
    <property type="evidence" value="ECO:0007669"/>
    <property type="project" value="UniProtKB-SubCell"/>
</dbReference>
<evidence type="ECO:0000313" key="7">
    <source>
        <dbReference type="EMBL" id="KIY66282.1"/>
    </source>
</evidence>
<evidence type="ECO:0000256" key="5">
    <source>
        <dbReference type="SAM" id="MobiDB-lite"/>
    </source>
</evidence>
<dbReference type="GO" id="GO:0006334">
    <property type="term" value="P:nucleosome assembly"/>
    <property type="evidence" value="ECO:0007669"/>
    <property type="project" value="TreeGrafter"/>
</dbReference>
<name>A0A0D7B722_9AGAR</name>
<dbReference type="InterPro" id="IPR022043">
    <property type="entry name" value="CAF1A_DD"/>
</dbReference>
<proteinExistence type="predicted"/>
<feature type="domain" description="Chromatin assembly factor 1 subunit A dimerization" evidence="6">
    <location>
        <begin position="420"/>
        <end position="493"/>
    </location>
</feature>
<evidence type="ECO:0000256" key="1">
    <source>
        <dbReference type="ARBA" id="ARBA00004123"/>
    </source>
</evidence>
<dbReference type="STRING" id="1314674.A0A0D7B722"/>
<sequence length="717" mass="79190">MAMESSTNGHASGSTQNMADLSNLVEIKNKKVIFKQKPMSLDKNSETMQEIVQFRAMLESRMEKQEGPLSTIPESFQPVIAKLAFESEKALPGLAKHIRQELLPVSDDGAASPDASNTFLLSAVEAVIKSIMTRTNYGLDPPSGTTKVPAALSVWRWEVDGAHVDWLPASVRSKAVSRKEERMEAKKALLRLFNSLPQDEQEAMFGGKGSGAATSKSPMKSKPVNEVSRNSAPPETSEKQQKPPKKEKAPDPKEIERQERKAAKAEKEKKLKAAEDKSRSLMANFFGKKPPAAKPVEAKPVEPTRSDYQRTFKPFVLKKDCIMAPINYFREPRSRSRNSSGTADDVIVVDDDDTKVVTYAPSSSWTFEDVCRRRRLSTISQGPTVRELVARLSEAEVSGDTALVRDLQAKLADRSLFPAKVFIFHQDARPGYLGTWTRQSHVIKPRAPLRKDALERDYGYDSGDDWEEEPVGDADDVAEAASDDEGGDEDEDSEMDDWLVEDDEDLSGETLLPDTGDMPPPWELPPLPAKKRKADTAESDGAKKRKVTKLVPYAKGPCWETTIGHCEHQMLDKYRIRLFNDAQLPIDPFKDVVVQPTKPPRVVKQKEAALVTPPAPTAASASSTTAPVTGEPAAQKKQAAPLLAKTTFPDEHLPALVAKMSALQTGNLTFLVESVYQDLKQYNVKKNAIEVKIRQVAEKTKGSKMWALKSTGAVNVM</sequence>
<feature type="region of interest" description="Disordered" evidence="5">
    <location>
        <begin position="604"/>
        <end position="628"/>
    </location>
</feature>
<protein>
    <recommendedName>
        <fullName evidence="6">Chromatin assembly factor 1 subunit A dimerization domain-containing protein</fullName>
    </recommendedName>
</protein>
<dbReference type="Pfam" id="PF12253">
    <property type="entry name" value="CAF1A_dimeriz"/>
    <property type="match status" value="1"/>
</dbReference>
<dbReference type="EMBL" id="KN880559">
    <property type="protein sequence ID" value="KIY66282.1"/>
    <property type="molecule type" value="Genomic_DNA"/>
</dbReference>
<feature type="region of interest" description="Disordered" evidence="5">
    <location>
        <begin position="201"/>
        <end position="304"/>
    </location>
</feature>
<dbReference type="GO" id="GO:0033186">
    <property type="term" value="C:CAF-1 complex"/>
    <property type="evidence" value="ECO:0007669"/>
    <property type="project" value="TreeGrafter"/>
</dbReference>
<keyword evidence="8" id="KW-1185">Reference proteome</keyword>
<feature type="compositionally biased region" description="Acidic residues" evidence="5">
    <location>
        <begin position="462"/>
        <end position="473"/>
    </location>
</feature>
<feature type="compositionally biased region" description="Pro residues" evidence="5">
    <location>
        <begin position="518"/>
        <end position="528"/>
    </location>
</feature>
<dbReference type="PANTHER" id="PTHR15272:SF0">
    <property type="entry name" value="CHROMATIN ASSEMBLY FACTOR 1 SUBUNIT A"/>
    <property type="match status" value="1"/>
</dbReference>
<evidence type="ECO:0000256" key="4">
    <source>
        <dbReference type="ARBA" id="ARBA00023242"/>
    </source>
</evidence>
<dbReference type="GO" id="GO:0006281">
    <property type="term" value="P:DNA repair"/>
    <property type="evidence" value="ECO:0007669"/>
    <property type="project" value="UniProtKB-KW"/>
</dbReference>
<dbReference type="AlphaFoldDB" id="A0A0D7B722"/>
<dbReference type="Proteomes" id="UP000054007">
    <property type="component" value="Unassembled WGS sequence"/>
</dbReference>
<keyword evidence="3" id="KW-0234">DNA repair</keyword>
<evidence type="ECO:0000259" key="6">
    <source>
        <dbReference type="Pfam" id="PF12253"/>
    </source>
</evidence>
<dbReference type="OrthoDB" id="440676at2759"/>
<evidence type="ECO:0000256" key="3">
    <source>
        <dbReference type="ARBA" id="ARBA00023204"/>
    </source>
</evidence>
<keyword evidence="4" id="KW-0539">Nucleus</keyword>
<feature type="region of interest" description="Disordered" evidence="5">
    <location>
        <begin position="507"/>
        <end position="543"/>
    </location>
</feature>
<keyword evidence="2" id="KW-0227">DNA damage</keyword>
<comment type="subcellular location">
    <subcellularLocation>
        <location evidence="1">Nucleus</location>
    </subcellularLocation>
</comment>
<reference evidence="7 8" key="1">
    <citation type="journal article" date="2015" name="Fungal Genet. Biol.">
        <title>Evolution of novel wood decay mechanisms in Agaricales revealed by the genome sequences of Fistulina hepatica and Cylindrobasidium torrendii.</title>
        <authorList>
            <person name="Floudas D."/>
            <person name="Held B.W."/>
            <person name="Riley R."/>
            <person name="Nagy L.G."/>
            <person name="Koehler G."/>
            <person name="Ransdell A.S."/>
            <person name="Younus H."/>
            <person name="Chow J."/>
            <person name="Chiniquy J."/>
            <person name="Lipzen A."/>
            <person name="Tritt A."/>
            <person name="Sun H."/>
            <person name="Haridas S."/>
            <person name="LaButti K."/>
            <person name="Ohm R.A."/>
            <person name="Kues U."/>
            <person name="Blanchette R.A."/>
            <person name="Grigoriev I.V."/>
            <person name="Minto R.E."/>
            <person name="Hibbett D.S."/>
        </authorList>
    </citation>
    <scope>NUCLEOTIDE SEQUENCE [LARGE SCALE GENOMIC DNA]</scope>
    <source>
        <strain evidence="7 8">FP15055 ss-10</strain>
    </source>
</reference>
<gene>
    <name evidence="7" type="ORF">CYLTODRAFT_437492</name>
</gene>
<dbReference type="PANTHER" id="PTHR15272">
    <property type="entry name" value="CHROMATIN ASSEMBLY FACTOR 1 SUBUNIT A CAF-1 SUBUNIT A"/>
    <property type="match status" value="1"/>
</dbReference>